<name>A0A067LSI6_BOTB1</name>
<feature type="compositionally biased region" description="Basic residues" evidence="1">
    <location>
        <begin position="515"/>
        <end position="528"/>
    </location>
</feature>
<accession>A0A067LSI6</accession>
<proteinExistence type="predicted"/>
<evidence type="ECO:0000313" key="2">
    <source>
        <dbReference type="EMBL" id="KDQ06213.1"/>
    </source>
</evidence>
<evidence type="ECO:0000313" key="3">
    <source>
        <dbReference type="Proteomes" id="UP000027195"/>
    </source>
</evidence>
<reference evidence="3" key="1">
    <citation type="journal article" date="2014" name="Proc. Natl. Acad. Sci. U.S.A.">
        <title>Extensive sampling of basidiomycete genomes demonstrates inadequacy of the white-rot/brown-rot paradigm for wood decay fungi.</title>
        <authorList>
            <person name="Riley R."/>
            <person name="Salamov A.A."/>
            <person name="Brown D.W."/>
            <person name="Nagy L.G."/>
            <person name="Floudas D."/>
            <person name="Held B.W."/>
            <person name="Levasseur A."/>
            <person name="Lombard V."/>
            <person name="Morin E."/>
            <person name="Otillar R."/>
            <person name="Lindquist E.A."/>
            <person name="Sun H."/>
            <person name="LaButti K.M."/>
            <person name="Schmutz J."/>
            <person name="Jabbour D."/>
            <person name="Luo H."/>
            <person name="Baker S.E."/>
            <person name="Pisabarro A.G."/>
            <person name="Walton J.D."/>
            <person name="Blanchette R.A."/>
            <person name="Henrissat B."/>
            <person name="Martin F."/>
            <person name="Cullen D."/>
            <person name="Hibbett D.S."/>
            <person name="Grigoriev I.V."/>
        </authorList>
    </citation>
    <scope>NUCLEOTIDE SEQUENCE [LARGE SCALE GENOMIC DNA]</scope>
    <source>
        <strain evidence="3">FD-172 SS1</strain>
    </source>
</reference>
<keyword evidence="3" id="KW-1185">Reference proteome</keyword>
<dbReference type="OrthoDB" id="2922289at2759"/>
<sequence>MPKKLTPLRDRRIHVEQHKRWGTPSVWTAEWFASTAEYCQTPEGKKLFKEWMFQRYEEQTEEKLKECYAGVQRKYGPSTGNIALFNKAARTLAAPIKKRGEPSFVWLADAIRDQMEVWRTQPDMFFGGLLERAASTIISPGLAKEFHASQARMDAMRSRLHISHVCQLPHPHSRFEAPTTVLLTTDNQIQYAAWSQASSFFEDVEKMGLKTPSAVISAFKKDNDFLGRIIPQVLTSSEYLRPFFIRYRDEEGVAIVQTDHSNPKRATLKDTTIEWLLTDLYRDGFPNITAASLLRILWPVLQKHTEAEKVSAEAFDTIGDFAIVCEFFDSFLESTFGEELRDAVAQAIHSGASKAWFPRLSVFPRSKLESVPVLNTDVFGELDSIVGSQSNTWLGVVFSLDARVAIDALLDTRAFVPYYDHFWLSVDQALWDAAKDLELTAGSLANLFGLFDPNDPDRPLFSLKFLRDISQEEEGKPKSAPAPAAASEPFVSPFPIATPQDSVARAPPRSADKPKGKKKSRGGKRRPRGPAQGQ</sequence>
<organism evidence="2 3">
    <name type="scientific">Botryobasidium botryosum (strain FD-172 SS1)</name>
    <dbReference type="NCBI Taxonomy" id="930990"/>
    <lineage>
        <taxon>Eukaryota</taxon>
        <taxon>Fungi</taxon>
        <taxon>Dikarya</taxon>
        <taxon>Basidiomycota</taxon>
        <taxon>Agaricomycotina</taxon>
        <taxon>Agaricomycetes</taxon>
        <taxon>Cantharellales</taxon>
        <taxon>Botryobasidiaceae</taxon>
        <taxon>Botryobasidium</taxon>
    </lineage>
</organism>
<dbReference type="STRING" id="930990.A0A067LSI6"/>
<dbReference type="InParanoid" id="A0A067LSI6"/>
<feature type="region of interest" description="Disordered" evidence="1">
    <location>
        <begin position="472"/>
        <end position="534"/>
    </location>
</feature>
<evidence type="ECO:0000256" key="1">
    <source>
        <dbReference type="SAM" id="MobiDB-lite"/>
    </source>
</evidence>
<dbReference type="EMBL" id="KL198148">
    <property type="protein sequence ID" value="KDQ06213.1"/>
    <property type="molecule type" value="Genomic_DNA"/>
</dbReference>
<dbReference type="HOGENOM" id="CLU_436805_0_0_1"/>
<protein>
    <submittedName>
        <fullName evidence="2">Uncharacterized protein</fullName>
    </submittedName>
</protein>
<feature type="compositionally biased region" description="Low complexity" evidence="1">
    <location>
        <begin position="478"/>
        <end position="489"/>
    </location>
</feature>
<gene>
    <name evidence="2" type="ORF">BOTBODRAFT_49496</name>
</gene>
<dbReference type="AlphaFoldDB" id="A0A067LSI6"/>
<dbReference type="Proteomes" id="UP000027195">
    <property type="component" value="Unassembled WGS sequence"/>
</dbReference>